<dbReference type="InterPro" id="IPR036188">
    <property type="entry name" value="FAD/NAD-bd_sf"/>
</dbReference>
<dbReference type="Proteomes" id="UP000430692">
    <property type="component" value="Unassembled WGS sequence"/>
</dbReference>
<evidence type="ECO:0000313" key="2">
    <source>
        <dbReference type="Proteomes" id="UP000430692"/>
    </source>
</evidence>
<dbReference type="AlphaFoldDB" id="A0A6I4VWT7"/>
<sequence>MERYGFRPTVIERAPKLREGDNGVDIREQEIEVAKRMGIMSRIQKKASDTIRLMSRLMQNIPRLSSSN</sequence>
<keyword evidence="2" id="KW-1185">Reference proteome</keyword>
<dbReference type="Gene3D" id="3.50.50.60">
    <property type="entry name" value="FAD/NAD(P)-binding domain"/>
    <property type="match status" value="1"/>
</dbReference>
<protein>
    <submittedName>
        <fullName evidence="1">Uncharacterized protein</fullName>
    </submittedName>
</protein>
<comment type="caution">
    <text evidence="1">The sequence shown here is derived from an EMBL/GenBank/DDBJ whole genome shotgun (WGS) entry which is preliminary data.</text>
</comment>
<accession>A0A6I4VWT7</accession>
<dbReference type="EMBL" id="WUUL01000011">
    <property type="protein sequence ID" value="MXQ55088.1"/>
    <property type="molecule type" value="Genomic_DNA"/>
</dbReference>
<dbReference type="RefSeq" id="WP_160802434.1">
    <property type="nucleotide sequence ID" value="NZ_WUUL01000011.1"/>
</dbReference>
<evidence type="ECO:0000313" key="1">
    <source>
        <dbReference type="EMBL" id="MXQ55088.1"/>
    </source>
</evidence>
<name>A0A6I4VWT7_9BACL</name>
<proteinExistence type="predicted"/>
<dbReference type="Gene3D" id="3.30.9.10">
    <property type="entry name" value="D-Amino Acid Oxidase, subunit A, domain 2"/>
    <property type="match status" value="1"/>
</dbReference>
<reference evidence="1 2" key="1">
    <citation type="submission" date="2019-12" db="EMBL/GenBank/DDBJ databases">
        <title>Whole-genome analyses of novel actinobacteria.</title>
        <authorList>
            <person name="Sahin N."/>
            <person name="Saygin H."/>
        </authorList>
    </citation>
    <scope>NUCLEOTIDE SEQUENCE [LARGE SCALE GENOMIC DNA]</scope>
    <source>
        <strain evidence="1 2">KC615</strain>
    </source>
</reference>
<organism evidence="1 2">
    <name type="scientific">Shimazuella alba</name>
    <dbReference type="NCBI Taxonomy" id="2690964"/>
    <lineage>
        <taxon>Bacteria</taxon>
        <taxon>Bacillati</taxon>
        <taxon>Bacillota</taxon>
        <taxon>Bacilli</taxon>
        <taxon>Bacillales</taxon>
        <taxon>Thermoactinomycetaceae</taxon>
        <taxon>Shimazuella</taxon>
    </lineage>
</organism>
<gene>
    <name evidence="1" type="ORF">GSM42_15480</name>
</gene>